<comment type="caution">
    <text evidence="16">The sequence shown here is derived from an EMBL/GenBank/DDBJ whole genome shotgun (WGS) entry which is preliminary data.</text>
</comment>
<dbReference type="GO" id="GO:0016301">
    <property type="term" value="F:kinase activity"/>
    <property type="evidence" value="ECO:0007669"/>
    <property type="project" value="UniProtKB-KW"/>
</dbReference>
<feature type="transmembrane region" description="Helical" evidence="13">
    <location>
        <begin position="195"/>
        <end position="215"/>
    </location>
</feature>
<evidence type="ECO:0000313" key="17">
    <source>
        <dbReference type="Proteomes" id="UP000280935"/>
    </source>
</evidence>
<evidence type="ECO:0000256" key="6">
    <source>
        <dbReference type="ARBA" id="ARBA00022683"/>
    </source>
</evidence>
<dbReference type="GO" id="GO:1904659">
    <property type="term" value="P:D-glucose transmembrane transport"/>
    <property type="evidence" value="ECO:0007669"/>
    <property type="project" value="InterPro"/>
</dbReference>
<dbReference type="InterPro" id="IPR050429">
    <property type="entry name" value="PTS_Glucose_EIICBA"/>
</dbReference>
<keyword evidence="7 13" id="KW-0812">Transmembrane</keyword>
<reference evidence="16 17" key="1">
    <citation type="submission" date="2018-11" db="EMBL/GenBank/DDBJ databases">
        <title>Genomes From Bacteria Associated with the Canine Oral Cavity: a Test Case for Automated Genome-Based Taxonomic Assignment.</title>
        <authorList>
            <person name="Coil D.A."/>
            <person name="Jospin G."/>
            <person name="Darling A.E."/>
            <person name="Wallis C."/>
            <person name="Davis I.J."/>
            <person name="Harris S."/>
            <person name="Eisen J.A."/>
            <person name="Holcombe L.J."/>
            <person name="O'Flynn C."/>
        </authorList>
    </citation>
    <scope>NUCLEOTIDE SEQUENCE [LARGE SCALE GENOMIC DNA]</scope>
    <source>
        <strain evidence="16 17">OH2822_COT-296</strain>
    </source>
</reference>
<dbReference type="OrthoDB" id="9797715at2"/>
<feature type="region of interest" description="Disordered" evidence="12">
    <location>
        <begin position="1"/>
        <end position="21"/>
    </location>
</feature>
<dbReference type="GO" id="GO:0005886">
    <property type="term" value="C:plasma membrane"/>
    <property type="evidence" value="ECO:0007669"/>
    <property type="project" value="UniProtKB-SubCell"/>
</dbReference>
<dbReference type="Proteomes" id="UP000280935">
    <property type="component" value="Unassembled WGS sequence"/>
</dbReference>
<evidence type="ECO:0000256" key="9">
    <source>
        <dbReference type="ARBA" id="ARBA00022989"/>
    </source>
</evidence>
<dbReference type="RefSeq" id="WP_125228411.1">
    <property type="nucleotide sequence ID" value="NZ_RQYT01000026.1"/>
</dbReference>
<dbReference type="PROSITE" id="PS51103">
    <property type="entry name" value="PTS_EIIC_TYPE_1"/>
    <property type="match status" value="1"/>
</dbReference>
<dbReference type="GO" id="GO:0008982">
    <property type="term" value="F:protein-N(PI)-phosphohistidine-sugar phosphotransferase activity"/>
    <property type="evidence" value="ECO:0007669"/>
    <property type="project" value="InterPro"/>
</dbReference>
<feature type="domain" description="PTS EIIB type-1" evidence="14">
    <location>
        <begin position="452"/>
        <end position="533"/>
    </location>
</feature>
<evidence type="ECO:0000256" key="1">
    <source>
        <dbReference type="ARBA" id="ARBA00004651"/>
    </source>
</evidence>
<evidence type="ECO:0000256" key="7">
    <source>
        <dbReference type="ARBA" id="ARBA00022692"/>
    </source>
</evidence>
<keyword evidence="8" id="KW-0418">Kinase</keyword>
<dbReference type="InterPro" id="IPR011299">
    <property type="entry name" value="PTS_IIBC_glc"/>
</dbReference>
<dbReference type="Gene3D" id="3.30.1360.60">
    <property type="entry name" value="Glucose permease domain IIB"/>
    <property type="match status" value="2"/>
</dbReference>
<dbReference type="NCBIfam" id="TIGR02002">
    <property type="entry name" value="PTS-II-BC-glcB"/>
    <property type="match status" value="1"/>
</dbReference>
<dbReference type="GO" id="GO:0055056">
    <property type="term" value="F:D-glucose transmembrane transporter activity"/>
    <property type="evidence" value="ECO:0007669"/>
    <property type="project" value="InterPro"/>
</dbReference>
<comment type="subcellular location">
    <subcellularLocation>
        <location evidence="1">Cell membrane</location>
        <topology evidence="1">Multi-pass membrane protein</topology>
    </subcellularLocation>
</comment>
<feature type="compositionally biased region" description="Polar residues" evidence="12">
    <location>
        <begin position="1"/>
        <end position="12"/>
    </location>
</feature>
<feature type="transmembrane region" description="Helical" evidence="13">
    <location>
        <begin position="80"/>
        <end position="100"/>
    </location>
</feature>
<keyword evidence="2" id="KW-0813">Transport</keyword>
<dbReference type="InterPro" id="IPR013013">
    <property type="entry name" value="PTS_EIIC_1"/>
</dbReference>
<keyword evidence="9 13" id="KW-1133">Transmembrane helix</keyword>
<feature type="transmembrane region" description="Helical" evidence="13">
    <location>
        <begin position="347"/>
        <end position="370"/>
    </location>
</feature>
<dbReference type="GO" id="GO:0009401">
    <property type="term" value="P:phosphoenolpyruvate-dependent sugar phosphotransferase system"/>
    <property type="evidence" value="ECO:0007669"/>
    <property type="project" value="UniProtKB-KW"/>
</dbReference>
<dbReference type="PANTHER" id="PTHR30009">
    <property type="entry name" value="CYTOCHROME C-TYPE SYNTHESIS PROTEIN AND PTS TRANSMEMBRANE COMPONENT"/>
    <property type="match status" value="1"/>
</dbReference>
<dbReference type="Pfam" id="PF00367">
    <property type="entry name" value="PTS_EIIB"/>
    <property type="match status" value="2"/>
</dbReference>
<dbReference type="EMBL" id="RQYT01000026">
    <property type="protein sequence ID" value="RRD48916.1"/>
    <property type="molecule type" value="Genomic_DNA"/>
</dbReference>
<name>A0A3P1WSH6_9ACTN</name>
<feature type="domain" description="PTS EIIB type-1" evidence="14">
    <location>
        <begin position="562"/>
        <end position="644"/>
    </location>
</feature>
<feature type="domain" description="PTS EIIC type-1" evidence="15">
    <location>
        <begin position="23"/>
        <end position="432"/>
    </location>
</feature>
<organism evidence="16 17">
    <name type="scientific">Arachnia propionica</name>
    <dbReference type="NCBI Taxonomy" id="1750"/>
    <lineage>
        <taxon>Bacteria</taxon>
        <taxon>Bacillati</taxon>
        <taxon>Actinomycetota</taxon>
        <taxon>Actinomycetes</taxon>
        <taxon>Propionibacteriales</taxon>
        <taxon>Propionibacteriaceae</taxon>
        <taxon>Arachnia</taxon>
    </lineage>
</organism>
<gene>
    <name evidence="16" type="ORF">EII35_10435</name>
</gene>
<evidence type="ECO:0000256" key="5">
    <source>
        <dbReference type="ARBA" id="ARBA00022679"/>
    </source>
</evidence>
<evidence type="ECO:0000256" key="12">
    <source>
        <dbReference type="SAM" id="MobiDB-lite"/>
    </source>
</evidence>
<comment type="caution">
    <text evidence="11">Lacks conserved residue(s) required for the propagation of feature annotation.</text>
</comment>
<protein>
    <submittedName>
        <fullName evidence="16">PTS glucose transporter subunit IIB</fullName>
    </submittedName>
</protein>
<feature type="transmembrane region" description="Helical" evidence="13">
    <location>
        <begin position="147"/>
        <end position="175"/>
    </location>
</feature>
<feature type="transmembrane region" description="Helical" evidence="13">
    <location>
        <begin position="107"/>
        <end position="127"/>
    </location>
</feature>
<dbReference type="Pfam" id="PF02378">
    <property type="entry name" value="PTS_EIIC"/>
    <property type="match status" value="1"/>
</dbReference>
<dbReference type="PROSITE" id="PS01035">
    <property type="entry name" value="PTS_EIIB_TYPE_1_CYS"/>
    <property type="match status" value="1"/>
</dbReference>
<evidence type="ECO:0000256" key="8">
    <source>
        <dbReference type="ARBA" id="ARBA00022777"/>
    </source>
</evidence>
<dbReference type="AlphaFoldDB" id="A0A3P1WSH6"/>
<dbReference type="InterPro" id="IPR001996">
    <property type="entry name" value="PTS_IIB_1"/>
</dbReference>
<keyword evidence="5" id="KW-0808">Transferase</keyword>
<evidence type="ECO:0000256" key="3">
    <source>
        <dbReference type="ARBA" id="ARBA00022475"/>
    </source>
</evidence>
<dbReference type="InterPro" id="IPR036878">
    <property type="entry name" value="Glu_permease_IIB"/>
</dbReference>
<sequence length="644" mass="68505">MSTTTDSRSATGTEPEPRTKRSSRVFAFLQQLGKSLMLPVSILPAAGILLGVGGALLSGATQNGWDLPVPLRVFLEVLKASGEPMFAAMPLLFAIGVALGMTKNDGVSALAATVGVLVMTTTMGVIGKETGQIVPLDPKIPAADQTAPFSFLGIDTISTGVFGGIVMGLVAGYLFNRFYRIQLPTYLGFFAGKRFVPIVTSFAAVFVGIAMSFIWPPIGNAILAFGTWASETASSFAVFIYGSVERALIPVGLHHIWNAPFYYEVGTCIDPVTGATKHGWTTCFFAGVSEMGHLGGGYLFKMFGLPAAALAIWRTARPENRTAIGSIMVSAALTSFLTGITEPIEFAFLFVAPLLYVLHIFLAGSAFLVMEVLGGRLGHTFSHGAIDYVLFYSMAERPWLVLILGPIYALIYYALFHFVIVHFRLRTPGREVEEQAMADDGASVSGIVDPRDEFALKLVLAFGGRANIEALDACITRLRVSVHDKALVDQARLKALGATGVVVVGNSMQAIFGTRSENLKTDMEDYLANRAGAEADQSSAPDPAATPSAEAPRALVVEPEDAHRADLMVAAIGGPDNVANLECVARTRLRITFRDRSQVDEVALAEAGVGAVMWQDDATAMLIVGPRAGACAEVLATLVQPQTV</sequence>
<feature type="transmembrane region" description="Helical" evidence="13">
    <location>
        <begin position="399"/>
        <end position="421"/>
    </location>
</feature>
<proteinExistence type="predicted"/>
<feature type="active site" description="Phosphocysteine intermediate; for EIIB activity" evidence="11">
    <location>
        <position position="474"/>
    </location>
</feature>
<evidence type="ECO:0000256" key="2">
    <source>
        <dbReference type="ARBA" id="ARBA00022448"/>
    </source>
</evidence>
<dbReference type="SUPFAM" id="SSF55604">
    <property type="entry name" value="Glucose permease domain IIB"/>
    <property type="match status" value="2"/>
</dbReference>
<feature type="transmembrane region" description="Helical" evidence="13">
    <location>
        <begin position="298"/>
        <end position="316"/>
    </location>
</feature>
<dbReference type="CDD" id="cd00212">
    <property type="entry name" value="PTS_IIB_glc"/>
    <property type="match status" value="1"/>
</dbReference>
<evidence type="ECO:0000256" key="13">
    <source>
        <dbReference type="SAM" id="Phobius"/>
    </source>
</evidence>
<evidence type="ECO:0000256" key="11">
    <source>
        <dbReference type="PROSITE-ProRule" id="PRU00421"/>
    </source>
</evidence>
<dbReference type="PROSITE" id="PS51098">
    <property type="entry name" value="PTS_EIIB_TYPE_1"/>
    <property type="match status" value="2"/>
</dbReference>
<feature type="transmembrane region" description="Helical" evidence="13">
    <location>
        <begin position="322"/>
        <end position="340"/>
    </location>
</feature>
<accession>A0A3P1WSH6</accession>
<feature type="transmembrane region" description="Helical" evidence="13">
    <location>
        <begin position="36"/>
        <end position="60"/>
    </location>
</feature>
<dbReference type="InterPro" id="IPR003352">
    <property type="entry name" value="PTS_EIIC"/>
</dbReference>
<dbReference type="FunFam" id="3.30.1360.60:FF:000001">
    <property type="entry name" value="PTS system glucose-specific IIBC component PtsG"/>
    <property type="match status" value="1"/>
</dbReference>
<keyword evidence="4 16" id="KW-0762">Sugar transport</keyword>
<evidence type="ECO:0000259" key="15">
    <source>
        <dbReference type="PROSITE" id="PS51103"/>
    </source>
</evidence>
<keyword evidence="10 13" id="KW-0472">Membrane</keyword>
<evidence type="ECO:0000256" key="4">
    <source>
        <dbReference type="ARBA" id="ARBA00022597"/>
    </source>
</evidence>
<dbReference type="InterPro" id="IPR018113">
    <property type="entry name" value="PTrfase_EIIB_Cys"/>
</dbReference>
<dbReference type="NCBIfam" id="TIGR00826">
    <property type="entry name" value="EIIB_glc"/>
    <property type="match status" value="1"/>
</dbReference>
<keyword evidence="6" id="KW-0598">Phosphotransferase system</keyword>
<evidence type="ECO:0000256" key="10">
    <source>
        <dbReference type="ARBA" id="ARBA00023136"/>
    </source>
</evidence>
<evidence type="ECO:0000313" key="16">
    <source>
        <dbReference type="EMBL" id="RRD48916.1"/>
    </source>
</evidence>
<evidence type="ECO:0000259" key="14">
    <source>
        <dbReference type="PROSITE" id="PS51098"/>
    </source>
</evidence>
<dbReference type="GO" id="GO:0090564">
    <property type="term" value="F:protein-phosphocysteine-glucose phosphotransferase system transporter activity"/>
    <property type="evidence" value="ECO:0007669"/>
    <property type="project" value="TreeGrafter"/>
</dbReference>
<keyword evidence="3" id="KW-1003">Cell membrane</keyword>
<dbReference type="PANTHER" id="PTHR30009:SF20">
    <property type="entry name" value="PTS SYSTEM GLUCOSE-SPECIFIC EIICB COMPONENT-RELATED"/>
    <property type="match status" value="1"/>
</dbReference>